<reference evidence="2" key="1">
    <citation type="journal article" date="2023" name="Commun. Biol.">
        <title>Genome analysis of Parmales, the sister group of diatoms, reveals the evolutionary specialization of diatoms from phago-mixotrophs to photoautotrophs.</title>
        <authorList>
            <person name="Ban H."/>
            <person name="Sato S."/>
            <person name="Yoshikawa S."/>
            <person name="Yamada K."/>
            <person name="Nakamura Y."/>
            <person name="Ichinomiya M."/>
            <person name="Sato N."/>
            <person name="Blanc-Mathieu R."/>
            <person name="Endo H."/>
            <person name="Kuwata A."/>
            <person name="Ogata H."/>
        </authorList>
    </citation>
    <scope>NUCLEOTIDE SEQUENCE [LARGE SCALE GENOMIC DNA]</scope>
</reference>
<dbReference type="AlphaFoldDB" id="A0A9W7EW09"/>
<comment type="caution">
    <text evidence="1">The sequence shown here is derived from an EMBL/GenBank/DDBJ whole genome shotgun (WGS) entry which is preliminary data.</text>
</comment>
<accession>A0A9W7EW09</accession>
<organism evidence="1 2">
    <name type="scientific">Triparma laevis f. inornata</name>
    <dbReference type="NCBI Taxonomy" id="1714386"/>
    <lineage>
        <taxon>Eukaryota</taxon>
        <taxon>Sar</taxon>
        <taxon>Stramenopiles</taxon>
        <taxon>Ochrophyta</taxon>
        <taxon>Bolidophyceae</taxon>
        <taxon>Parmales</taxon>
        <taxon>Triparmaceae</taxon>
        <taxon>Triparma</taxon>
    </lineage>
</organism>
<dbReference type="Proteomes" id="UP001162640">
    <property type="component" value="Unassembled WGS sequence"/>
</dbReference>
<proteinExistence type="predicted"/>
<evidence type="ECO:0000313" key="1">
    <source>
        <dbReference type="EMBL" id="GMH94654.1"/>
    </source>
</evidence>
<evidence type="ECO:0000313" key="2">
    <source>
        <dbReference type="Proteomes" id="UP001162640"/>
    </source>
</evidence>
<dbReference type="EMBL" id="BLQM01000567">
    <property type="protein sequence ID" value="GMH94654.1"/>
    <property type="molecule type" value="Genomic_DNA"/>
</dbReference>
<protein>
    <submittedName>
        <fullName evidence="1">Uncharacterized protein</fullName>
    </submittedName>
</protein>
<sequence>MTIDRCPNLSSSTSLAKRQAAPSLQMDLTFLSSLPPPTSSQLYSLDSSLGLLHSPPTFPSSACLQNPFAITLSISELTVEGEDFEKVDGDWPHYDVDSISEKSGPYILLETVTPDCLAAPWRPDWPRCMPLRADLSSSILSVALLES</sequence>
<name>A0A9W7EW09_9STRA</name>
<gene>
    <name evidence="1" type="ORF">TL16_g12968</name>
</gene>